<reference evidence="1 2" key="1">
    <citation type="journal article" date="2012" name="J. Bacteriol.">
        <title>Genome sequence of Mycobacterium hassiacum DSM 44199, a rare source of heat-stable mycobacterial proteins.</title>
        <authorList>
            <person name="Tiago I."/>
            <person name="Maranha A."/>
            <person name="Mendes V."/>
            <person name="Alarico S."/>
            <person name="Moynihan P.J."/>
            <person name="Clarke A.J."/>
            <person name="Macedo-Ribeiro S."/>
            <person name="Pereira P.J."/>
            <person name="Empadinhas N."/>
        </authorList>
    </citation>
    <scope>NUCLEOTIDE SEQUENCE [LARGE SCALE GENOMIC DNA]</scope>
    <source>
        <strain evidence="2">DSM 44199 / CIP 105218 / JCM 12690 / 3849</strain>
    </source>
</reference>
<dbReference type="EMBL" id="AMRA01000006">
    <property type="protein sequence ID" value="EKF25830.1"/>
    <property type="molecule type" value="Genomic_DNA"/>
</dbReference>
<organism evidence="1 2">
    <name type="scientific">Mycolicibacterium hassiacum (strain DSM 44199 / CIP 105218 / JCM 12690 / 3849)</name>
    <name type="common">Mycobacterium hassiacum</name>
    <dbReference type="NCBI Taxonomy" id="1122247"/>
    <lineage>
        <taxon>Bacteria</taxon>
        <taxon>Bacillati</taxon>
        <taxon>Actinomycetota</taxon>
        <taxon>Actinomycetes</taxon>
        <taxon>Mycobacteriales</taxon>
        <taxon>Mycobacteriaceae</taxon>
        <taxon>Mycolicibacterium</taxon>
    </lineage>
</organism>
<dbReference type="SUPFAM" id="SSF53300">
    <property type="entry name" value="vWA-like"/>
    <property type="match status" value="1"/>
</dbReference>
<comment type="caution">
    <text evidence="1">The sequence shown here is derived from an EMBL/GenBank/DDBJ whole genome shotgun (WGS) entry which is preliminary data.</text>
</comment>
<dbReference type="OrthoDB" id="9814325at2"/>
<dbReference type="STRING" id="1122247.GCA_000379865_03649"/>
<evidence type="ECO:0000313" key="1">
    <source>
        <dbReference type="EMBL" id="EKF25830.1"/>
    </source>
</evidence>
<gene>
    <name evidence="1" type="ORF">C731_0125</name>
</gene>
<name>K5BDF8_MYCHD</name>
<dbReference type="RefSeq" id="WP_005623326.1">
    <property type="nucleotide sequence ID" value="NZ_LR026975.1"/>
</dbReference>
<dbReference type="Gene3D" id="3.40.50.410">
    <property type="entry name" value="von Willebrand factor, type A domain"/>
    <property type="match status" value="1"/>
</dbReference>
<sequence length="339" mass="36819">MTFDPVLPVWLLAGLAAIAVIVRLATLHRLLVHAAAGRYRAVVLRWTGLTVALLLLLFAAFRPGLTGGEDRDGGDPIRAVSNINVFWVVDRSATTGVTDYGDGKSRMTGIRNDIRALIDEYAGGRFDLIGFADQAHVEWPLSQDGWSLKAFAAGLKPYPSSPDNAVDAVDPTAALEALRQRLQVAKERYPKARNLIFYFGDGVVGAQAQPQPFTIPQDLYSGGAVLGYGTAADAATPAGQAAEADVTAPLNEAQLREIAEHLDLPYHHRQPGREITEVLPPVRAGVMVETDPADDEQLVGRLEWYWLLASGAAVLLLVELVLTVRQYRRNQLLRGDVVK</sequence>
<dbReference type="PATRIC" id="fig|1122247.3.peg.114"/>
<evidence type="ECO:0000313" key="2">
    <source>
        <dbReference type="Proteomes" id="UP000006265"/>
    </source>
</evidence>
<dbReference type="AlphaFoldDB" id="K5BDF8"/>
<dbReference type="eggNOG" id="COG2304">
    <property type="taxonomic scope" value="Bacteria"/>
</dbReference>
<dbReference type="Proteomes" id="UP000006265">
    <property type="component" value="Unassembled WGS sequence"/>
</dbReference>
<keyword evidence="2" id="KW-1185">Reference proteome</keyword>
<dbReference type="InterPro" id="IPR036465">
    <property type="entry name" value="vWFA_dom_sf"/>
</dbReference>
<proteinExistence type="predicted"/>
<accession>K5BDF8</accession>
<protein>
    <submittedName>
        <fullName evidence="1">von Willebrand factor type A domain protein</fullName>
    </submittedName>
</protein>